<evidence type="ECO:0000313" key="2">
    <source>
        <dbReference type="EMBL" id="ERM01478.1"/>
    </source>
</evidence>
<gene>
    <name evidence="2" type="ORF">Q644_21380</name>
</gene>
<dbReference type="Proteomes" id="UP000016842">
    <property type="component" value="Unassembled WGS sequence"/>
</dbReference>
<dbReference type="InterPro" id="IPR036188">
    <property type="entry name" value="FAD/NAD-bd_sf"/>
</dbReference>
<evidence type="ECO:0000313" key="3">
    <source>
        <dbReference type="Proteomes" id="UP000016842"/>
    </source>
</evidence>
<comment type="caution">
    <text evidence="2">The sequence shown here is derived from an EMBL/GenBank/DDBJ whole genome shotgun (WGS) entry which is preliminary data.</text>
</comment>
<protein>
    <recommendedName>
        <fullName evidence="1">FAD-dependent urate hydroxylase HpyO/Asp monooxygenase CreE-like FAD/NAD(P)-binding domain-containing protein</fullName>
    </recommendedName>
</protein>
<feature type="domain" description="FAD-dependent urate hydroxylase HpyO/Asp monooxygenase CreE-like FAD/NAD(P)-binding" evidence="1">
    <location>
        <begin position="5"/>
        <end position="165"/>
    </location>
</feature>
<organism evidence="2 3">
    <name type="scientific">Brucella intermedia 229E</name>
    <dbReference type="NCBI Taxonomy" id="1337887"/>
    <lineage>
        <taxon>Bacteria</taxon>
        <taxon>Pseudomonadati</taxon>
        <taxon>Pseudomonadota</taxon>
        <taxon>Alphaproteobacteria</taxon>
        <taxon>Hyphomicrobiales</taxon>
        <taxon>Brucellaceae</taxon>
        <taxon>Brucella/Ochrobactrum group</taxon>
        <taxon>Brucella</taxon>
    </lineage>
</organism>
<accession>U4V8Y7</accession>
<dbReference type="InterPro" id="IPR052189">
    <property type="entry name" value="L-asp_N-monooxygenase_NS-form"/>
</dbReference>
<proteinExistence type="predicted"/>
<reference evidence="2 3" key="1">
    <citation type="journal article" date="2014" name="FEMS Microbiol. Lett.">
        <title>Genome sequencing analysis reveals virulence-related gene content of Ochrobactrum intermedium strain 229E, a urease-positive strain isolated from the human gastric niche.</title>
        <authorList>
            <person name="Kulkarni G.J."/>
            <person name="Shetty S."/>
            <person name="Dharne M.S."/>
            <person name="Shouche Y.S."/>
        </authorList>
    </citation>
    <scope>NUCLEOTIDE SEQUENCE [LARGE SCALE GENOMIC DNA]</scope>
    <source>
        <strain evidence="2 3">229E</strain>
    </source>
</reference>
<name>U4V8Y7_9HYPH</name>
<dbReference type="PATRIC" id="fig|1337887.3.peg.2989"/>
<evidence type="ECO:0000259" key="1">
    <source>
        <dbReference type="Pfam" id="PF13454"/>
    </source>
</evidence>
<dbReference type="Pfam" id="PF13454">
    <property type="entry name" value="NAD_binding_9"/>
    <property type="match status" value="1"/>
</dbReference>
<dbReference type="EMBL" id="ASXJ01000161">
    <property type="protein sequence ID" value="ERM01478.1"/>
    <property type="molecule type" value="Genomic_DNA"/>
</dbReference>
<dbReference type="PANTHER" id="PTHR40254:SF1">
    <property type="entry name" value="BLR0577 PROTEIN"/>
    <property type="match status" value="1"/>
</dbReference>
<dbReference type="NCBIfam" id="NF007381">
    <property type="entry name" value="PRK09897.1"/>
    <property type="match status" value="1"/>
</dbReference>
<sequence>MKNIAIVGTGPTGIYTFFSLLKFAEPMSISIYEKEDEAGVGMPYNDDENSRMMLANIASIEIPPITSTYLDWLRKQDETRLARYRVDKEGLHDRQFLPRILLGEYFRDQFLALVEAARRKNFEVEVHESCEVTDIEATADGVKLWTEGGKLDSKLLDLVVIATGHVWPDGDEATRSYFPSPWSGLIEARIPACKVGIMGGTSLSAIDAAMAVVAQHGSFIEEEDENLRFDLDPDSKGLAITLMSRSGILPEADFYCPIPYEPLQIATEQAINREIESGASGLLDRIFALVAREIEDADPAWSERVSLSELNADSFADAYFADRQNHDAFRWAEYNLKEVERNKREKHTVPWRYAILRLHEVVQEIIPRLNEEDRKRFDTGLCKVFVDNYAAIPSESIRRLLALRKAGLIDVLELGHDYDMEVRNDHTVIAIGSEVRTFDVFIDARGQKPLKTKDLPFSSLRRQLVSVGEDIPEVSDDYTLLVPDIACGKIAFGALPYLMHDQPFVQGITASADIGAAMATAVSELKHQTRRRLPFIDLS</sequence>
<dbReference type="Gene3D" id="3.50.50.60">
    <property type="entry name" value="FAD/NAD(P)-binding domain"/>
    <property type="match status" value="1"/>
</dbReference>
<dbReference type="PANTHER" id="PTHR40254">
    <property type="entry name" value="BLR0577 PROTEIN"/>
    <property type="match status" value="1"/>
</dbReference>
<dbReference type="AlphaFoldDB" id="U4V8Y7"/>
<dbReference type="InterPro" id="IPR038732">
    <property type="entry name" value="HpyO/CreE_NAD-binding"/>
</dbReference>
<dbReference type="SUPFAM" id="SSF51905">
    <property type="entry name" value="FAD/NAD(P)-binding domain"/>
    <property type="match status" value="1"/>
</dbReference>